<evidence type="ECO:0000313" key="2">
    <source>
        <dbReference type="EMBL" id="SDZ41348.1"/>
    </source>
</evidence>
<proteinExistence type="predicted"/>
<dbReference type="AlphaFoldDB" id="A0A1H3SUM6"/>
<protein>
    <recommendedName>
        <fullName evidence="1">DUF4440 domain-containing protein</fullName>
    </recommendedName>
</protein>
<accession>A0A1H3SUM6</accession>
<dbReference type="SUPFAM" id="SSF54427">
    <property type="entry name" value="NTF2-like"/>
    <property type="match status" value="1"/>
</dbReference>
<dbReference type="Pfam" id="PF14534">
    <property type="entry name" value="DUF4440"/>
    <property type="match status" value="1"/>
</dbReference>
<dbReference type="InterPro" id="IPR032710">
    <property type="entry name" value="NTF2-like_dom_sf"/>
</dbReference>
<dbReference type="STRING" id="418495.SAMN05216215_107035"/>
<dbReference type="InterPro" id="IPR011944">
    <property type="entry name" value="Steroid_delta5-4_isomerase"/>
</dbReference>
<name>A0A1H3SUM6_9PSEU</name>
<dbReference type="Proteomes" id="UP000199529">
    <property type="component" value="Unassembled WGS sequence"/>
</dbReference>
<organism evidence="2 3">
    <name type="scientific">Saccharopolyspora shandongensis</name>
    <dbReference type="NCBI Taxonomy" id="418495"/>
    <lineage>
        <taxon>Bacteria</taxon>
        <taxon>Bacillati</taxon>
        <taxon>Actinomycetota</taxon>
        <taxon>Actinomycetes</taxon>
        <taxon>Pseudonocardiales</taxon>
        <taxon>Pseudonocardiaceae</taxon>
        <taxon>Saccharopolyspora</taxon>
    </lineage>
</organism>
<sequence length="149" mass="16283">MSMTANATQPPVIEDTTTDHERDVAAIEQMIADVETAFNTNDPDLLTAHFAQNASVVNAAGILMSGRDALLEANRKGLAGFLRDEHARYEVGDIVFLRPDIAIAHKNAWATKADGELIDVAPAMIALYVLVKEQGRWWIVARQNTLTPS</sequence>
<feature type="domain" description="DUF4440" evidence="1">
    <location>
        <begin position="27"/>
        <end position="139"/>
    </location>
</feature>
<reference evidence="3" key="1">
    <citation type="submission" date="2016-10" db="EMBL/GenBank/DDBJ databases">
        <authorList>
            <person name="Varghese N."/>
            <person name="Submissions S."/>
        </authorList>
    </citation>
    <scope>NUCLEOTIDE SEQUENCE [LARGE SCALE GENOMIC DNA]</scope>
    <source>
        <strain evidence="3">CGMCC 4.3530</strain>
    </source>
</reference>
<keyword evidence="3" id="KW-1185">Reference proteome</keyword>
<evidence type="ECO:0000259" key="1">
    <source>
        <dbReference type="Pfam" id="PF14534"/>
    </source>
</evidence>
<gene>
    <name evidence="2" type="ORF">SAMN05216215_107035</name>
</gene>
<evidence type="ECO:0000313" key="3">
    <source>
        <dbReference type="Proteomes" id="UP000199529"/>
    </source>
</evidence>
<dbReference type="Gene3D" id="3.10.450.50">
    <property type="match status" value="1"/>
</dbReference>
<dbReference type="InterPro" id="IPR027843">
    <property type="entry name" value="DUF4440"/>
</dbReference>
<dbReference type="EMBL" id="FNOK01000070">
    <property type="protein sequence ID" value="SDZ41348.1"/>
    <property type="molecule type" value="Genomic_DNA"/>
</dbReference>
<dbReference type="NCBIfam" id="TIGR02246">
    <property type="entry name" value="SgcJ/EcaC family oxidoreductase"/>
    <property type="match status" value="1"/>
</dbReference>